<reference evidence="2" key="1">
    <citation type="journal article" date="2023" name="Mol. Phylogenet. Evol.">
        <title>Genome-scale phylogeny and comparative genomics of the fungal order Sordariales.</title>
        <authorList>
            <person name="Hensen N."/>
            <person name="Bonometti L."/>
            <person name="Westerberg I."/>
            <person name="Brannstrom I.O."/>
            <person name="Guillou S."/>
            <person name="Cros-Aarteil S."/>
            <person name="Calhoun S."/>
            <person name="Haridas S."/>
            <person name="Kuo A."/>
            <person name="Mondo S."/>
            <person name="Pangilinan J."/>
            <person name="Riley R."/>
            <person name="LaButti K."/>
            <person name="Andreopoulos B."/>
            <person name="Lipzen A."/>
            <person name="Chen C."/>
            <person name="Yan M."/>
            <person name="Daum C."/>
            <person name="Ng V."/>
            <person name="Clum A."/>
            <person name="Steindorff A."/>
            <person name="Ohm R.A."/>
            <person name="Martin F."/>
            <person name="Silar P."/>
            <person name="Natvig D.O."/>
            <person name="Lalanne C."/>
            <person name="Gautier V."/>
            <person name="Ament-Velasquez S.L."/>
            <person name="Kruys A."/>
            <person name="Hutchinson M.I."/>
            <person name="Powell A.J."/>
            <person name="Barry K."/>
            <person name="Miller A.N."/>
            <person name="Grigoriev I.V."/>
            <person name="Debuchy R."/>
            <person name="Gladieux P."/>
            <person name="Hiltunen Thoren M."/>
            <person name="Johannesson H."/>
        </authorList>
    </citation>
    <scope>NUCLEOTIDE SEQUENCE</scope>
    <source>
        <strain evidence="2">CBS 333.67</strain>
    </source>
</reference>
<dbReference type="GeneID" id="87880933"/>
<comment type="caution">
    <text evidence="2">The sequence shown here is derived from an EMBL/GenBank/DDBJ whole genome shotgun (WGS) entry which is preliminary data.</text>
</comment>
<sequence length="206" mass="22632">MADRMGGHERNMLHALMLPQPQGGRYPTNNQVHSHMRLPVHVFFVFCQLSSTDVVVLVQGIIVGQGCRKHPGRQGGDTSGRRRGPVSSVGRSGVGSSRGPGEASTVRPIDNVPARAQTWYLQCVCKSLVGASSSWLGWDWEGLRRCGSHRWALQVTLGYVCPLPITTHGLPMLWNSSIHRWLRVHGGMQGGQLTPSVIYPCRRPVP</sequence>
<dbReference type="AlphaFoldDB" id="A0AAJ0GVQ1"/>
<gene>
    <name evidence="2" type="ORF">B0T15DRAFT_160918</name>
</gene>
<reference evidence="2" key="2">
    <citation type="submission" date="2023-06" db="EMBL/GenBank/DDBJ databases">
        <authorList>
            <consortium name="Lawrence Berkeley National Laboratory"/>
            <person name="Mondo S.J."/>
            <person name="Hensen N."/>
            <person name="Bonometti L."/>
            <person name="Westerberg I."/>
            <person name="Brannstrom I.O."/>
            <person name="Guillou S."/>
            <person name="Cros-Aarteil S."/>
            <person name="Calhoun S."/>
            <person name="Haridas S."/>
            <person name="Kuo A."/>
            <person name="Pangilinan J."/>
            <person name="Riley R."/>
            <person name="Labutti K."/>
            <person name="Andreopoulos B."/>
            <person name="Lipzen A."/>
            <person name="Chen C."/>
            <person name="Yanf M."/>
            <person name="Daum C."/>
            <person name="Ng V."/>
            <person name="Clum A."/>
            <person name="Steindorff A."/>
            <person name="Ohm R."/>
            <person name="Martin F."/>
            <person name="Silar P."/>
            <person name="Natvig D."/>
            <person name="Lalanne C."/>
            <person name="Gautier V."/>
            <person name="Ament-Velasquez S.L."/>
            <person name="Kruys A."/>
            <person name="Hutchinson M.I."/>
            <person name="Powell A.J."/>
            <person name="Barry K."/>
            <person name="Miller A.N."/>
            <person name="Grigoriev I.V."/>
            <person name="Debuchy R."/>
            <person name="Gladieux P."/>
            <person name="Thoren M.H."/>
            <person name="Johannesson H."/>
        </authorList>
    </citation>
    <scope>NUCLEOTIDE SEQUENCE</scope>
    <source>
        <strain evidence="2">CBS 333.67</strain>
    </source>
</reference>
<evidence type="ECO:0000313" key="2">
    <source>
        <dbReference type="EMBL" id="KAK3306998.1"/>
    </source>
</evidence>
<feature type="region of interest" description="Disordered" evidence="1">
    <location>
        <begin position="67"/>
        <end position="108"/>
    </location>
</feature>
<dbReference type="RefSeq" id="XP_062722778.1">
    <property type="nucleotide sequence ID" value="XM_062862104.1"/>
</dbReference>
<proteinExistence type="predicted"/>
<evidence type="ECO:0000313" key="3">
    <source>
        <dbReference type="Proteomes" id="UP001273166"/>
    </source>
</evidence>
<protein>
    <submittedName>
        <fullName evidence="2">Uncharacterized protein</fullName>
    </submittedName>
</protein>
<keyword evidence="3" id="KW-1185">Reference proteome</keyword>
<name>A0AAJ0GVQ1_9PEZI</name>
<accession>A0AAJ0GVQ1</accession>
<dbReference type="EMBL" id="JAUDZG010000003">
    <property type="protein sequence ID" value="KAK3306998.1"/>
    <property type="molecule type" value="Genomic_DNA"/>
</dbReference>
<organism evidence="2 3">
    <name type="scientific">Chaetomium strumarium</name>
    <dbReference type="NCBI Taxonomy" id="1170767"/>
    <lineage>
        <taxon>Eukaryota</taxon>
        <taxon>Fungi</taxon>
        <taxon>Dikarya</taxon>
        <taxon>Ascomycota</taxon>
        <taxon>Pezizomycotina</taxon>
        <taxon>Sordariomycetes</taxon>
        <taxon>Sordariomycetidae</taxon>
        <taxon>Sordariales</taxon>
        <taxon>Chaetomiaceae</taxon>
        <taxon>Chaetomium</taxon>
    </lineage>
</organism>
<evidence type="ECO:0000256" key="1">
    <source>
        <dbReference type="SAM" id="MobiDB-lite"/>
    </source>
</evidence>
<dbReference type="Proteomes" id="UP001273166">
    <property type="component" value="Unassembled WGS sequence"/>
</dbReference>